<feature type="compositionally biased region" description="Basic and acidic residues" evidence="1">
    <location>
        <begin position="1"/>
        <end position="16"/>
    </location>
</feature>
<accession>A0A8J5LQP8</accession>
<evidence type="ECO:0000313" key="2">
    <source>
        <dbReference type="EMBL" id="KAG6523859.1"/>
    </source>
</evidence>
<reference evidence="2 3" key="1">
    <citation type="submission" date="2020-08" db="EMBL/GenBank/DDBJ databases">
        <title>Plant Genome Project.</title>
        <authorList>
            <person name="Zhang R.-G."/>
        </authorList>
    </citation>
    <scope>NUCLEOTIDE SEQUENCE [LARGE SCALE GENOMIC DNA]</scope>
    <source>
        <tissue evidence="2">Rhizome</tissue>
    </source>
</reference>
<proteinExistence type="predicted"/>
<keyword evidence="3" id="KW-1185">Reference proteome</keyword>
<name>A0A8J5LQP8_ZINOF</name>
<dbReference type="Proteomes" id="UP000734854">
    <property type="component" value="Unassembled WGS sequence"/>
</dbReference>
<evidence type="ECO:0000256" key="1">
    <source>
        <dbReference type="SAM" id="MobiDB-lite"/>
    </source>
</evidence>
<gene>
    <name evidence="2" type="ORF">ZIOFF_013746</name>
</gene>
<organism evidence="2 3">
    <name type="scientific">Zingiber officinale</name>
    <name type="common">Ginger</name>
    <name type="synonym">Amomum zingiber</name>
    <dbReference type="NCBI Taxonomy" id="94328"/>
    <lineage>
        <taxon>Eukaryota</taxon>
        <taxon>Viridiplantae</taxon>
        <taxon>Streptophyta</taxon>
        <taxon>Embryophyta</taxon>
        <taxon>Tracheophyta</taxon>
        <taxon>Spermatophyta</taxon>
        <taxon>Magnoliopsida</taxon>
        <taxon>Liliopsida</taxon>
        <taxon>Zingiberales</taxon>
        <taxon>Zingiberaceae</taxon>
        <taxon>Zingiber</taxon>
    </lineage>
</organism>
<dbReference type="EMBL" id="JACMSC010000004">
    <property type="protein sequence ID" value="KAG6523859.1"/>
    <property type="molecule type" value="Genomic_DNA"/>
</dbReference>
<feature type="region of interest" description="Disordered" evidence="1">
    <location>
        <begin position="1"/>
        <end position="24"/>
    </location>
</feature>
<sequence>MEQKRPSISTKLEHHNSPLCHSLPPLPPKCPASLQTHFTNRRRVVKDFYIHPQPRTGNLHAHARSSADTLHGHGGESALYRFKGEEDELRVRVTCGVRAQPDFKLSYDRHMGGSHTRHVPMLRPRSGSLAIKSRSDRKRLALRNRR</sequence>
<protein>
    <submittedName>
        <fullName evidence="2">Uncharacterized protein</fullName>
    </submittedName>
</protein>
<feature type="region of interest" description="Disordered" evidence="1">
    <location>
        <begin position="108"/>
        <end position="128"/>
    </location>
</feature>
<comment type="caution">
    <text evidence="2">The sequence shown here is derived from an EMBL/GenBank/DDBJ whole genome shotgun (WGS) entry which is preliminary data.</text>
</comment>
<evidence type="ECO:0000313" key="3">
    <source>
        <dbReference type="Proteomes" id="UP000734854"/>
    </source>
</evidence>
<dbReference type="AlphaFoldDB" id="A0A8J5LQP8"/>